<evidence type="ECO:0008006" key="18">
    <source>
        <dbReference type="Google" id="ProtNLM"/>
    </source>
</evidence>
<evidence type="ECO:0000256" key="5">
    <source>
        <dbReference type="ARBA" id="ARBA00022692"/>
    </source>
</evidence>
<keyword evidence="9 11" id="KW-0472">Membrane</keyword>
<dbReference type="InterPro" id="IPR012910">
    <property type="entry name" value="Plug_dom"/>
</dbReference>
<evidence type="ECO:0000259" key="15">
    <source>
        <dbReference type="Pfam" id="PF07715"/>
    </source>
</evidence>
<name>A0A062UQS2_9PROT</name>
<evidence type="ECO:0000256" key="7">
    <source>
        <dbReference type="ARBA" id="ARBA00023065"/>
    </source>
</evidence>
<keyword evidence="17" id="KW-1185">Reference proteome</keyword>
<evidence type="ECO:0000256" key="3">
    <source>
        <dbReference type="ARBA" id="ARBA00022452"/>
    </source>
</evidence>
<feature type="domain" description="TonB-dependent receptor plug" evidence="15">
    <location>
        <begin position="55"/>
        <end position="162"/>
    </location>
</feature>
<keyword evidence="10 11" id="KW-0998">Cell outer membrane</keyword>
<keyword evidence="2 11" id="KW-0813">Transport</keyword>
<keyword evidence="3 11" id="KW-1134">Transmembrane beta strand</keyword>
<evidence type="ECO:0000256" key="11">
    <source>
        <dbReference type="PROSITE-ProRule" id="PRU01360"/>
    </source>
</evidence>
<dbReference type="PANTHER" id="PTHR32552">
    <property type="entry name" value="FERRICHROME IRON RECEPTOR-RELATED"/>
    <property type="match status" value="1"/>
</dbReference>
<evidence type="ECO:0000313" key="17">
    <source>
        <dbReference type="Proteomes" id="UP000027190"/>
    </source>
</evidence>
<dbReference type="PANTHER" id="PTHR32552:SF81">
    <property type="entry name" value="TONB-DEPENDENT OUTER MEMBRANE RECEPTOR"/>
    <property type="match status" value="1"/>
</dbReference>
<feature type="chain" id="PRO_5001614930" description="TonB-denpendent receptor" evidence="13">
    <location>
        <begin position="30"/>
        <end position="997"/>
    </location>
</feature>
<dbReference type="Pfam" id="PF07715">
    <property type="entry name" value="Plug"/>
    <property type="match status" value="1"/>
</dbReference>
<dbReference type="RefSeq" id="WP_034737229.1">
    <property type="nucleotide sequence ID" value="NZ_AWFG01000010.1"/>
</dbReference>
<dbReference type="SUPFAM" id="SSF56935">
    <property type="entry name" value="Porins"/>
    <property type="match status" value="1"/>
</dbReference>
<feature type="signal peptide" evidence="13">
    <location>
        <begin position="1"/>
        <end position="29"/>
    </location>
</feature>
<dbReference type="AlphaFoldDB" id="A0A062UQS2"/>
<keyword evidence="8 12" id="KW-0798">TonB box</keyword>
<comment type="caution">
    <text evidence="16">The sequence shown here is derived from an EMBL/GenBank/DDBJ whole genome shotgun (WGS) entry which is preliminary data.</text>
</comment>
<comment type="similarity">
    <text evidence="11 12">Belongs to the TonB-dependent receptor family.</text>
</comment>
<dbReference type="InterPro" id="IPR000531">
    <property type="entry name" value="Beta-barrel_TonB"/>
</dbReference>
<evidence type="ECO:0000259" key="14">
    <source>
        <dbReference type="Pfam" id="PF00593"/>
    </source>
</evidence>
<dbReference type="Gene3D" id="2.40.170.20">
    <property type="entry name" value="TonB-dependent receptor, beta-barrel domain"/>
    <property type="match status" value="3"/>
</dbReference>
<evidence type="ECO:0000313" key="16">
    <source>
        <dbReference type="EMBL" id="KCZ60183.1"/>
    </source>
</evidence>
<comment type="subcellular location">
    <subcellularLocation>
        <location evidence="1 11">Cell outer membrane</location>
        <topology evidence="1 11">Multi-pass membrane protein</topology>
    </subcellularLocation>
</comment>
<evidence type="ECO:0000256" key="2">
    <source>
        <dbReference type="ARBA" id="ARBA00022448"/>
    </source>
</evidence>
<dbReference type="InterPro" id="IPR039426">
    <property type="entry name" value="TonB-dep_rcpt-like"/>
</dbReference>
<sequence>MTRKTDSKTVLFAGASVLAIGLFAQGAWAQEDDAPESTRTLATVTVTTQKTEQSIQDVPIAVSAFDEDAINRLQLTGGADLVKAVPNVSFTKGQFTGANFKVRGIGNDAVAQSSDAGVGIHQNDVPLGANFLFEQEYFDIERVEVLRGPQGTLYGRNATGGVVNVITRKPVLGEFQADAELTYGNYNTIKGKGMVNMPIGEFAALRVAGALTQRDGYTKNTVDGNDIDGRDIWSIRATLGFEPTENFRGWISWEHFEEDDDRQRSGKQLCKKDPLKTSFAGIPITGSDLLVTSLGCQDASLNDSYEKTNSVGNLAGGLAIAAGLLNGDVFTSPLDKDLRHIQSAFKPIYKAEQDLYTLKLEYDVTDALKLTSITSQNETSQASVQDVNRLVPDVLFNDLTGAGPAAALYNSLFPGGYVADPQLGTLNTLVSADLSGGGTKTFTQEIRLQSDFDGKLNFNLGAIYVDGEALDPQDQNASYYVFSNALTALTQFNNALVGLNIPTATSTCPDLGAGKLPGLFCGTVPIATSDGTASLFNGQVDGDSGNYFRSISPYRLKSTAFFGELYYDVTDTLKFTLGLRNTKDDKEQDVLPTFLFTPTFAYPAVQNGDPLTPTGMLKANFKETTGRIGLDWSPEVSFTDDTLIYGFYSKGYKGGGINPPQPVENPSAFPSTFEPEFVNAYEIGTKNTFANNTQSLNATAFYYDYEGYQISQIVNRTAANFNVNAELTGLELEYLWTPADNWLLTANLGLLDAKLVDVDSVDVLDRTNGNPNFVTLKNASTYANCVVSAQGYATLLGAIATARAPNGATRGICSGAFASGLYDQVNGTTGGSGDTATNIAFAEAALGLGTVTYVDGAGVTHTVGALTPFDGISKNVDGNKLPGAPDMTLNLAAEYTFQSVRDSNWDLTIRGDYYYQADSYARIFNTVHDELDSWSNVNLSVILTNSDNGWGVEAFAKNLTNEEVITGSYVGDDSQGIFTNVFLTEPALYGITLRKSW</sequence>
<dbReference type="GO" id="GO:0006826">
    <property type="term" value="P:iron ion transport"/>
    <property type="evidence" value="ECO:0007669"/>
    <property type="project" value="UniProtKB-KW"/>
</dbReference>
<evidence type="ECO:0000256" key="4">
    <source>
        <dbReference type="ARBA" id="ARBA00022496"/>
    </source>
</evidence>
<reference evidence="16 17" key="1">
    <citation type="journal article" date="2014" name="Antonie Van Leeuwenhoek">
        <title>Hyphomonas beringensis sp. nov. and Hyphomonas chukchiensis sp. nov., isolated from surface seawater of the Bering Sea and Chukchi Sea.</title>
        <authorList>
            <person name="Li C."/>
            <person name="Lai Q."/>
            <person name="Li G."/>
            <person name="Dong C."/>
            <person name="Wang J."/>
            <person name="Liao Y."/>
            <person name="Shao Z."/>
        </authorList>
    </citation>
    <scope>NUCLEOTIDE SEQUENCE [LARGE SCALE GENOMIC DNA]</scope>
    <source>
        <strain evidence="16 17">BH-BN04-4</strain>
    </source>
</reference>
<keyword evidence="7" id="KW-0406">Ion transport</keyword>
<evidence type="ECO:0000256" key="8">
    <source>
        <dbReference type="ARBA" id="ARBA00023077"/>
    </source>
</evidence>
<keyword evidence="13" id="KW-0732">Signal</keyword>
<keyword evidence="5 11" id="KW-0812">Transmembrane</keyword>
<proteinExistence type="inferred from homology"/>
<dbReference type="Pfam" id="PF00593">
    <property type="entry name" value="TonB_dep_Rec_b-barrel"/>
    <property type="match status" value="1"/>
</dbReference>
<gene>
    <name evidence="16" type="ORF">HY30_11995</name>
</gene>
<dbReference type="Proteomes" id="UP000027190">
    <property type="component" value="Unassembled WGS sequence"/>
</dbReference>
<dbReference type="PROSITE" id="PS52016">
    <property type="entry name" value="TONB_DEPENDENT_REC_3"/>
    <property type="match status" value="1"/>
</dbReference>
<evidence type="ECO:0000256" key="10">
    <source>
        <dbReference type="ARBA" id="ARBA00023237"/>
    </source>
</evidence>
<dbReference type="eggNOG" id="COG1629">
    <property type="taxonomic scope" value="Bacteria"/>
</dbReference>
<dbReference type="EMBL" id="AWFG01000010">
    <property type="protein sequence ID" value="KCZ60183.1"/>
    <property type="molecule type" value="Genomic_DNA"/>
</dbReference>
<dbReference type="PATRIC" id="fig|1280947.3.peg.729"/>
<accession>A0A062UQS2</accession>
<evidence type="ECO:0000256" key="1">
    <source>
        <dbReference type="ARBA" id="ARBA00004571"/>
    </source>
</evidence>
<keyword evidence="4" id="KW-0410">Iron transport</keyword>
<evidence type="ECO:0000256" key="9">
    <source>
        <dbReference type="ARBA" id="ARBA00023136"/>
    </source>
</evidence>
<evidence type="ECO:0000256" key="6">
    <source>
        <dbReference type="ARBA" id="ARBA00023004"/>
    </source>
</evidence>
<keyword evidence="6" id="KW-0408">Iron</keyword>
<evidence type="ECO:0000256" key="13">
    <source>
        <dbReference type="SAM" id="SignalP"/>
    </source>
</evidence>
<evidence type="ECO:0000256" key="12">
    <source>
        <dbReference type="RuleBase" id="RU003357"/>
    </source>
</evidence>
<protein>
    <recommendedName>
        <fullName evidence="18">TonB-denpendent receptor</fullName>
    </recommendedName>
</protein>
<dbReference type="STRING" id="1280947.HY30_11995"/>
<dbReference type="OrthoDB" id="7313036at2"/>
<dbReference type="InterPro" id="IPR036942">
    <property type="entry name" value="Beta-barrel_TonB_sf"/>
</dbReference>
<dbReference type="GO" id="GO:0009279">
    <property type="term" value="C:cell outer membrane"/>
    <property type="evidence" value="ECO:0007669"/>
    <property type="project" value="UniProtKB-SubCell"/>
</dbReference>
<feature type="domain" description="TonB-dependent receptor-like beta-barrel" evidence="14">
    <location>
        <begin position="424"/>
        <end position="753"/>
    </location>
</feature>
<organism evidence="16 17">
    <name type="scientific">Hyphomonas chukchiensis</name>
    <dbReference type="NCBI Taxonomy" id="1280947"/>
    <lineage>
        <taxon>Bacteria</taxon>
        <taxon>Pseudomonadati</taxon>
        <taxon>Pseudomonadota</taxon>
        <taxon>Alphaproteobacteria</taxon>
        <taxon>Hyphomonadales</taxon>
        <taxon>Hyphomonadaceae</taxon>
        <taxon>Hyphomonas</taxon>
    </lineage>
</organism>